<keyword evidence="2" id="KW-1185">Reference proteome</keyword>
<name>A0AA36J3W5_9DINO</name>
<dbReference type="Proteomes" id="UP001178507">
    <property type="component" value="Unassembled WGS sequence"/>
</dbReference>
<evidence type="ECO:0000313" key="2">
    <source>
        <dbReference type="Proteomes" id="UP001178507"/>
    </source>
</evidence>
<evidence type="ECO:0000313" key="1">
    <source>
        <dbReference type="EMBL" id="CAJ1399153.1"/>
    </source>
</evidence>
<accession>A0AA36J3W5</accession>
<reference evidence="1" key="1">
    <citation type="submission" date="2023-08" db="EMBL/GenBank/DDBJ databases">
        <authorList>
            <person name="Chen Y."/>
            <person name="Shah S."/>
            <person name="Dougan E. K."/>
            <person name="Thang M."/>
            <person name="Chan C."/>
        </authorList>
    </citation>
    <scope>NUCLEOTIDE SEQUENCE</scope>
</reference>
<gene>
    <name evidence="1" type="ORF">EVOR1521_LOCUS22739</name>
</gene>
<sequence length="453" mass="50696">MTEADVLDDERVQYHARRFREKQAEVVLQRYETQRGEMSKARLEKHALHVASWLLTLPAEETTREHNGLSVVGVLLRYLESLENQPDGQPLCERLVRILTAVSQYAGRFLGEGPAAAEGCSLGREPRTSDREQLEDKAVRLMQRAIQTWKNSEPTSRETYVKDLELELEESADPATLRRILRRAVAALSSPRCQGHGMPQCSPSQSELPACPDLQVRLRKIVLCCLDVMDLTDSLVQPSLQCLQINLQKFQELLESASSVASKKQWLRLQAKCVGGNPQEVCAELPVAMSRKGHSNLMCAAVSKGGKSQKRRRCEHGELRYCRICAGCPHGKVKQFCEKCKPCPHGKLIRNCVECRGCPHGKLRQNCHRCCPCPHGKVRRSCVHCCGCPHGKRKHDCRKCSSCQHGKAKRSCILCSACAHGKLRRKCRQCIVPRSGLRGLAVQAGPEDQISRA</sequence>
<comment type="caution">
    <text evidence="1">The sequence shown here is derived from an EMBL/GenBank/DDBJ whole genome shotgun (WGS) entry which is preliminary data.</text>
</comment>
<organism evidence="1 2">
    <name type="scientific">Effrenium voratum</name>
    <dbReference type="NCBI Taxonomy" id="2562239"/>
    <lineage>
        <taxon>Eukaryota</taxon>
        <taxon>Sar</taxon>
        <taxon>Alveolata</taxon>
        <taxon>Dinophyceae</taxon>
        <taxon>Suessiales</taxon>
        <taxon>Symbiodiniaceae</taxon>
        <taxon>Effrenium</taxon>
    </lineage>
</organism>
<proteinExistence type="predicted"/>
<dbReference type="AlphaFoldDB" id="A0AA36J3W5"/>
<protein>
    <submittedName>
        <fullName evidence="1">Uncharacterized protein</fullName>
    </submittedName>
</protein>
<dbReference type="EMBL" id="CAUJNA010003326">
    <property type="protein sequence ID" value="CAJ1399153.1"/>
    <property type="molecule type" value="Genomic_DNA"/>
</dbReference>